<accession>A0A943EDS6</accession>
<dbReference type="Proteomes" id="UP000754226">
    <property type="component" value="Unassembled WGS sequence"/>
</dbReference>
<evidence type="ECO:0000313" key="1">
    <source>
        <dbReference type="EMBL" id="MBS5519115.1"/>
    </source>
</evidence>
<organism evidence="1 2">
    <name type="scientific">Acidaminococcus intestini</name>
    <dbReference type="NCBI Taxonomy" id="187327"/>
    <lineage>
        <taxon>Bacteria</taxon>
        <taxon>Bacillati</taxon>
        <taxon>Bacillota</taxon>
        <taxon>Negativicutes</taxon>
        <taxon>Acidaminococcales</taxon>
        <taxon>Acidaminococcaceae</taxon>
        <taxon>Acidaminococcus</taxon>
    </lineage>
</organism>
<protein>
    <submittedName>
        <fullName evidence="1">Uncharacterized protein</fullName>
    </submittedName>
</protein>
<dbReference type="EMBL" id="JAGZCZ010000002">
    <property type="protein sequence ID" value="MBS5519115.1"/>
    <property type="molecule type" value="Genomic_DNA"/>
</dbReference>
<sequence>MTNEVEYWTRRLIKEVVLLGHPAEFGHLLAANLGSEKSIRRLALYVAHNQPASAEDIADEMLAICDERDAWRRKKEAEYYSQKVNAWYNRERKKDQD</sequence>
<name>A0A943EDS6_9FIRM</name>
<reference evidence="1" key="1">
    <citation type="submission" date="2021-02" db="EMBL/GenBank/DDBJ databases">
        <title>Infant gut strain persistence is associated with maternal origin, phylogeny, and functional potential including surface adhesion and iron acquisition.</title>
        <authorList>
            <person name="Lou Y.C."/>
        </authorList>
    </citation>
    <scope>NUCLEOTIDE SEQUENCE</scope>
    <source>
        <strain evidence="1">L3_106_000M1_dasL3_106_000M1_concoct_15</strain>
    </source>
</reference>
<gene>
    <name evidence="1" type="ORF">KHX13_02075</name>
</gene>
<comment type="caution">
    <text evidence="1">The sequence shown here is derived from an EMBL/GenBank/DDBJ whole genome shotgun (WGS) entry which is preliminary data.</text>
</comment>
<evidence type="ECO:0000313" key="2">
    <source>
        <dbReference type="Proteomes" id="UP000754226"/>
    </source>
</evidence>
<dbReference type="AlphaFoldDB" id="A0A943EDS6"/>
<proteinExistence type="predicted"/>